<reference evidence="1" key="1">
    <citation type="journal article" date="2019" name="bioRxiv">
        <title>The Genome of the Zebra Mussel, Dreissena polymorpha: A Resource for Invasive Species Research.</title>
        <authorList>
            <person name="McCartney M.A."/>
            <person name="Auch B."/>
            <person name="Kono T."/>
            <person name="Mallez S."/>
            <person name="Zhang Y."/>
            <person name="Obille A."/>
            <person name="Becker A."/>
            <person name="Abrahante J.E."/>
            <person name="Garbe J."/>
            <person name="Badalamenti J.P."/>
            <person name="Herman A."/>
            <person name="Mangelson H."/>
            <person name="Liachko I."/>
            <person name="Sullivan S."/>
            <person name="Sone E.D."/>
            <person name="Koren S."/>
            <person name="Silverstein K.A.T."/>
            <person name="Beckman K.B."/>
            <person name="Gohl D.M."/>
        </authorList>
    </citation>
    <scope>NUCLEOTIDE SEQUENCE</scope>
    <source>
        <strain evidence="1">Duluth1</strain>
        <tissue evidence="1">Whole animal</tissue>
    </source>
</reference>
<gene>
    <name evidence="1" type="ORF">DPMN_151865</name>
</gene>
<keyword evidence="2" id="KW-1185">Reference proteome</keyword>
<name>A0A9D4FJB8_DREPO</name>
<evidence type="ECO:0000313" key="2">
    <source>
        <dbReference type="Proteomes" id="UP000828390"/>
    </source>
</evidence>
<dbReference type="EMBL" id="JAIWYP010000007">
    <property type="protein sequence ID" value="KAH3798268.1"/>
    <property type="molecule type" value="Genomic_DNA"/>
</dbReference>
<proteinExistence type="predicted"/>
<dbReference type="Proteomes" id="UP000828390">
    <property type="component" value="Unassembled WGS sequence"/>
</dbReference>
<comment type="caution">
    <text evidence="1">The sequence shown here is derived from an EMBL/GenBank/DDBJ whole genome shotgun (WGS) entry which is preliminary data.</text>
</comment>
<organism evidence="1 2">
    <name type="scientific">Dreissena polymorpha</name>
    <name type="common">Zebra mussel</name>
    <name type="synonym">Mytilus polymorpha</name>
    <dbReference type="NCBI Taxonomy" id="45954"/>
    <lineage>
        <taxon>Eukaryota</taxon>
        <taxon>Metazoa</taxon>
        <taxon>Spiralia</taxon>
        <taxon>Lophotrochozoa</taxon>
        <taxon>Mollusca</taxon>
        <taxon>Bivalvia</taxon>
        <taxon>Autobranchia</taxon>
        <taxon>Heteroconchia</taxon>
        <taxon>Euheterodonta</taxon>
        <taxon>Imparidentia</taxon>
        <taxon>Neoheterodontei</taxon>
        <taxon>Myida</taxon>
        <taxon>Dreissenoidea</taxon>
        <taxon>Dreissenidae</taxon>
        <taxon>Dreissena</taxon>
    </lineage>
</organism>
<dbReference type="AlphaFoldDB" id="A0A9D4FJB8"/>
<protein>
    <submittedName>
        <fullName evidence="1">Uncharacterized protein</fullName>
    </submittedName>
</protein>
<evidence type="ECO:0000313" key="1">
    <source>
        <dbReference type="EMBL" id="KAH3798268.1"/>
    </source>
</evidence>
<accession>A0A9D4FJB8</accession>
<reference evidence="1" key="2">
    <citation type="submission" date="2020-11" db="EMBL/GenBank/DDBJ databases">
        <authorList>
            <person name="McCartney M.A."/>
            <person name="Auch B."/>
            <person name="Kono T."/>
            <person name="Mallez S."/>
            <person name="Becker A."/>
            <person name="Gohl D.M."/>
            <person name="Silverstein K.A.T."/>
            <person name="Koren S."/>
            <person name="Bechman K.B."/>
            <person name="Herman A."/>
            <person name="Abrahante J.E."/>
            <person name="Garbe J."/>
        </authorList>
    </citation>
    <scope>NUCLEOTIDE SEQUENCE</scope>
    <source>
        <strain evidence="1">Duluth1</strain>
        <tissue evidence="1">Whole animal</tissue>
    </source>
</reference>
<sequence>MEQIHYLPVKRRKLADHILFIANIDYGYSVTDVKCMAADYARSLGKNVRAKGSKVRTGSMGTCSVRPNLKTVPMVGGNHALGNHAPPFYIFPGKRWQDCFIEGAVAGSVGKMSDSGWINRGIFEEYVTSQLVRYAALNVNLDDNPVTLVL</sequence>